<comment type="caution">
    <text evidence="2">The sequence shown here is derived from an EMBL/GenBank/DDBJ whole genome shotgun (WGS) entry which is preliminary data.</text>
</comment>
<dbReference type="RefSeq" id="XP_041230583.1">
    <property type="nucleotide sequence ID" value="XM_041360629.1"/>
</dbReference>
<evidence type="ECO:0000313" key="3">
    <source>
        <dbReference type="Proteomes" id="UP001195769"/>
    </source>
</evidence>
<dbReference type="Proteomes" id="UP001195769">
    <property type="component" value="Unassembled WGS sequence"/>
</dbReference>
<organism evidence="2 3">
    <name type="scientific">Suillus fuscotomentosus</name>
    <dbReference type="NCBI Taxonomy" id="1912939"/>
    <lineage>
        <taxon>Eukaryota</taxon>
        <taxon>Fungi</taxon>
        <taxon>Dikarya</taxon>
        <taxon>Basidiomycota</taxon>
        <taxon>Agaricomycotina</taxon>
        <taxon>Agaricomycetes</taxon>
        <taxon>Agaricomycetidae</taxon>
        <taxon>Boletales</taxon>
        <taxon>Suillineae</taxon>
        <taxon>Suillaceae</taxon>
        <taxon>Suillus</taxon>
    </lineage>
</organism>
<evidence type="ECO:0000256" key="1">
    <source>
        <dbReference type="SAM" id="SignalP"/>
    </source>
</evidence>
<keyword evidence="1" id="KW-0732">Signal</keyword>
<accession>A0AAD4HQ90</accession>
<feature type="signal peptide" evidence="1">
    <location>
        <begin position="1"/>
        <end position="23"/>
    </location>
</feature>
<keyword evidence="3" id="KW-1185">Reference proteome</keyword>
<protein>
    <submittedName>
        <fullName evidence="2">Uncharacterized protein</fullName>
    </submittedName>
</protein>
<feature type="chain" id="PRO_5042083845" evidence="1">
    <location>
        <begin position="24"/>
        <end position="104"/>
    </location>
</feature>
<dbReference type="AlphaFoldDB" id="A0AAD4HQ90"/>
<dbReference type="GeneID" id="64654927"/>
<name>A0AAD4HQ90_9AGAM</name>
<proteinExistence type="predicted"/>
<sequence>MRKISHFFFLWVGFSALYGRSSCYVLQSGLCFVAVSCLHLIADFYPTFFRSYSLTPQIISGVIQILDIVQMEYHAKLVADSDAATGMTSIAFQERMQISTGSGV</sequence>
<evidence type="ECO:0000313" key="2">
    <source>
        <dbReference type="EMBL" id="KAG1905008.1"/>
    </source>
</evidence>
<reference evidence="2" key="1">
    <citation type="journal article" date="2020" name="New Phytol.">
        <title>Comparative genomics reveals dynamic genome evolution in host specialist ectomycorrhizal fungi.</title>
        <authorList>
            <person name="Lofgren L.A."/>
            <person name="Nguyen N.H."/>
            <person name="Vilgalys R."/>
            <person name="Ruytinx J."/>
            <person name="Liao H.L."/>
            <person name="Branco S."/>
            <person name="Kuo A."/>
            <person name="LaButti K."/>
            <person name="Lipzen A."/>
            <person name="Andreopoulos W."/>
            <person name="Pangilinan J."/>
            <person name="Riley R."/>
            <person name="Hundley H."/>
            <person name="Na H."/>
            <person name="Barry K."/>
            <person name="Grigoriev I.V."/>
            <person name="Stajich J.E."/>
            <person name="Kennedy P.G."/>
        </authorList>
    </citation>
    <scope>NUCLEOTIDE SEQUENCE</scope>
    <source>
        <strain evidence="2">FC203</strain>
    </source>
</reference>
<gene>
    <name evidence="2" type="ORF">F5891DRAFT_1010097</name>
</gene>
<dbReference type="EMBL" id="JABBWK010000008">
    <property type="protein sequence ID" value="KAG1905008.1"/>
    <property type="molecule type" value="Genomic_DNA"/>
</dbReference>